<name>A0A1H4M8Z0_9NOCA</name>
<accession>A0A1H4M8Z0</accession>
<sequence>MNDNSDDVTQVTQIVLRERQARDRGWWDRMRECIHPEAHIRLSWFRVTGAQFVAESQKMSSRGQKATHRLSPPVVAVHGDRAVVEISAGIEFRDVIGGVEADLTSFTRLIYRLEKTAGTWQIVSLDPIYERDSLVPTVPGEIPQIDRAALAAVRAPYRFLGYYLVQSGYDITDDLYADDRSDEVEDLYRTSFAWAAETPAITT</sequence>
<dbReference type="InterPro" id="IPR032710">
    <property type="entry name" value="NTF2-like_dom_sf"/>
</dbReference>
<dbReference type="Pfam" id="PF13577">
    <property type="entry name" value="SnoaL_4"/>
    <property type="match status" value="1"/>
</dbReference>
<evidence type="ECO:0000259" key="1">
    <source>
        <dbReference type="Pfam" id="PF13577"/>
    </source>
</evidence>
<evidence type="ECO:0000313" key="3">
    <source>
        <dbReference type="Proteomes" id="UP000183561"/>
    </source>
</evidence>
<dbReference type="RefSeq" id="WP_072949453.1">
    <property type="nucleotide sequence ID" value="NZ_FNSV01000005.1"/>
</dbReference>
<dbReference type="InterPro" id="IPR037401">
    <property type="entry name" value="SnoaL-like"/>
</dbReference>
<dbReference type="Proteomes" id="UP000183561">
    <property type="component" value="Unassembled WGS sequence"/>
</dbReference>
<evidence type="ECO:0000313" key="2">
    <source>
        <dbReference type="EMBL" id="SEB79413.1"/>
    </source>
</evidence>
<dbReference type="SUPFAM" id="SSF54427">
    <property type="entry name" value="NTF2-like"/>
    <property type="match status" value="1"/>
</dbReference>
<reference evidence="3" key="1">
    <citation type="submission" date="2016-10" db="EMBL/GenBank/DDBJ databases">
        <authorList>
            <person name="Varghese N."/>
            <person name="Submissions S."/>
        </authorList>
    </citation>
    <scope>NUCLEOTIDE SEQUENCE [LARGE SCALE GENOMIC DNA]</scope>
    <source>
        <strain evidence="3">DSM 44498</strain>
    </source>
</reference>
<dbReference type="Gene3D" id="3.10.450.50">
    <property type="match status" value="1"/>
</dbReference>
<dbReference type="AlphaFoldDB" id="A0A1H4M8Z0"/>
<keyword evidence="3" id="KW-1185">Reference proteome</keyword>
<dbReference type="EMBL" id="FNSV01000005">
    <property type="protein sequence ID" value="SEB79413.1"/>
    <property type="molecule type" value="Genomic_DNA"/>
</dbReference>
<dbReference type="OrthoDB" id="1492465at2"/>
<feature type="domain" description="SnoaL-like" evidence="1">
    <location>
        <begin position="5"/>
        <end position="125"/>
    </location>
</feature>
<proteinExistence type="predicted"/>
<organism evidence="2 3">
    <name type="scientific">Rhodococcus koreensis</name>
    <dbReference type="NCBI Taxonomy" id="99653"/>
    <lineage>
        <taxon>Bacteria</taxon>
        <taxon>Bacillati</taxon>
        <taxon>Actinomycetota</taxon>
        <taxon>Actinomycetes</taxon>
        <taxon>Mycobacteriales</taxon>
        <taxon>Nocardiaceae</taxon>
        <taxon>Rhodococcus</taxon>
    </lineage>
</organism>
<gene>
    <name evidence="2" type="ORF">SAMN04490239_1686</name>
</gene>
<protein>
    <submittedName>
        <fullName evidence="2">SnoaL-like domain-containing protein</fullName>
    </submittedName>
</protein>